<sequence>MSIASTLIHNTLFTSLLTGVIGFGVKAWWDSRSKKKQRAQQLHEEDQRHFRDKRLDLAMDFIVKARRIGDPLGYEHITDLLDYMKAAPKPDEVRQAKIERANAALESLTVLKMLCPSLGDPGHELVMAFVKDQKDSHTHLDIFAEHVRKELGEESRRTVMS</sequence>
<accession>A0A8J4EL86</accession>
<keyword evidence="1" id="KW-0812">Transmembrane</keyword>
<name>A0A8J4EL86_9ACTN</name>
<evidence type="ECO:0000256" key="1">
    <source>
        <dbReference type="SAM" id="Phobius"/>
    </source>
</evidence>
<evidence type="ECO:0000313" key="2">
    <source>
        <dbReference type="EMBL" id="GIL29017.1"/>
    </source>
</evidence>
<dbReference type="Proteomes" id="UP000614996">
    <property type="component" value="Unassembled WGS sequence"/>
</dbReference>
<dbReference type="AlphaFoldDB" id="A0A8J4EL86"/>
<organism evidence="2 3">
    <name type="scientific">Actinocatenispora comari</name>
    <dbReference type="NCBI Taxonomy" id="2807577"/>
    <lineage>
        <taxon>Bacteria</taxon>
        <taxon>Bacillati</taxon>
        <taxon>Actinomycetota</taxon>
        <taxon>Actinomycetes</taxon>
        <taxon>Micromonosporales</taxon>
        <taxon>Micromonosporaceae</taxon>
        <taxon>Actinocatenispora</taxon>
    </lineage>
</organism>
<dbReference type="RefSeq" id="WP_207126720.1">
    <property type="nucleotide sequence ID" value="NZ_BOPO01000084.1"/>
</dbReference>
<dbReference type="EMBL" id="BOPO01000084">
    <property type="protein sequence ID" value="GIL29017.1"/>
    <property type="molecule type" value="Genomic_DNA"/>
</dbReference>
<evidence type="ECO:0000313" key="3">
    <source>
        <dbReference type="Proteomes" id="UP000614996"/>
    </source>
</evidence>
<keyword evidence="1" id="KW-1133">Transmembrane helix</keyword>
<protein>
    <submittedName>
        <fullName evidence="2">Uncharacterized protein</fullName>
    </submittedName>
</protein>
<gene>
    <name evidence="2" type="ORF">NUM_42710</name>
</gene>
<keyword evidence="1" id="KW-0472">Membrane</keyword>
<proteinExistence type="predicted"/>
<feature type="transmembrane region" description="Helical" evidence="1">
    <location>
        <begin position="12"/>
        <end position="29"/>
    </location>
</feature>
<reference evidence="3" key="1">
    <citation type="journal article" date="2021" name="Int. J. Syst. Evol. Microbiol.">
        <title>Actinocatenispora comari sp. nov., an endophytic actinomycete isolated from aerial parts of Comarum salesowianum.</title>
        <authorList>
            <person name="Oyunbileg N."/>
            <person name="Iizaka Y."/>
            <person name="Hamada M."/>
            <person name="Davaapurev B.O."/>
            <person name="Fukumoto A."/>
            <person name="Tsetseg B."/>
            <person name="Kato F."/>
            <person name="Tamura T."/>
            <person name="Batkhuu J."/>
            <person name="Anzai Y."/>
        </authorList>
    </citation>
    <scope>NUCLEOTIDE SEQUENCE [LARGE SCALE GENOMIC DNA]</scope>
    <source>
        <strain evidence="3">NUM-2625</strain>
    </source>
</reference>
<keyword evidence="3" id="KW-1185">Reference proteome</keyword>
<comment type="caution">
    <text evidence="2">The sequence shown here is derived from an EMBL/GenBank/DDBJ whole genome shotgun (WGS) entry which is preliminary data.</text>
</comment>